<reference evidence="13" key="1">
    <citation type="submission" date="2023-06" db="EMBL/GenBank/DDBJ databases">
        <title>Genomic analysis of the entomopathogenic nematode Steinernema hermaphroditum.</title>
        <authorList>
            <person name="Schwarz E.M."/>
            <person name="Heppert J.K."/>
            <person name="Baniya A."/>
            <person name="Schwartz H.T."/>
            <person name="Tan C.-H."/>
            <person name="Antoshechkin I."/>
            <person name="Sternberg P.W."/>
            <person name="Goodrich-Blair H."/>
            <person name="Dillman A.R."/>
        </authorList>
    </citation>
    <scope>NUCLEOTIDE SEQUENCE</scope>
    <source>
        <strain evidence="13">PS9179</strain>
        <tissue evidence="13">Whole animal</tissue>
    </source>
</reference>
<dbReference type="Pfam" id="PF03134">
    <property type="entry name" value="TB2_DP1_HVA22"/>
    <property type="match status" value="1"/>
</dbReference>
<dbReference type="PROSITE" id="PS01351">
    <property type="entry name" value="MAPK"/>
    <property type="match status" value="1"/>
</dbReference>
<dbReference type="FunFam" id="1.10.510.10:FF:000624">
    <property type="entry name" value="Mitogen-activated protein kinase"/>
    <property type="match status" value="1"/>
</dbReference>
<feature type="compositionally biased region" description="Acidic residues" evidence="10">
    <location>
        <begin position="209"/>
        <end position="224"/>
    </location>
</feature>
<sequence>MISILMSRVIILTAGTLYPAYRSYKAVRTKDVREYVKWMMYWIVFALFCFAEALADVFVAFWFPFYYELKIMFVIWLLSPWTKGASILYRKWVHPTLSKHEREIDAMLEHAKNESYNQVVNLGSKGLLCARDIVATAALRGQMQLVQQIQRSYSMNDVSRNSADDMPLSRSLVESEIHEESGEENEEEVRTWSGSYDSSGQKVEHPVTEEVEVSEQELELDSCDDPSKAPVAPRRRSNRSAPRDPPSVFGAMYDGYGNGQPYGPPPPQQFPQQFPPQFHAIPPQMPPQAPVYPQYAPMNPPRNGDVIGQGSFGYIRRYMDVRVPQHRSQFALKTIHNVFATLNSCRRVYREIKMLGELKHENLLAMHDFLRPRDNKFDKIDIITELMETDLNRILLGPQQELEPSHFRVFMYQILRGLKYLHSAGIMHRDMKPHNILVNSNCLAKICDFGFARTISDDPMSHEVVTQFYRAPEILMGAKHYNEAIDLWAAGCIFAEMMTRTVLFEADSPIKQIEKTVDLLGRPSDDLMMRMNVATRRHVEMLERSRGPRGLSPNLEFFQAMCHHSHRAQPQESGDAYELLLSLLQVDFTKRASAEQALSFGYLEEGRERFHSMIHSEQCPCLQIPYNWEPKVNLMNFAWASCSQKNVDRMSLLDLRDELFHYMRMYPLPSGTNQALFAENTEAFLTGDFSKCVV</sequence>
<dbReference type="PROSITE" id="PS50011">
    <property type="entry name" value="PROTEIN_KINASE_DOM"/>
    <property type="match status" value="1"/>
</dbReference>
<accession>A0AA39I284</accession>
<feature type="transmembrane region" description="Helical" evidence="11">
    <location>
        <begin position="38"/>
        <end position="63"/>
    </location>
</feature>
<name>A0AA39I284_9BILA</name>
<evidence type="ECO:0000313" key="13">
    <source>
        <dbReference type="EMBL" id="KAK0416466.1"/>
    </source>
</evidence>
<dbReference type="AlphaFoldDB" id="A0AA39I284"/>
<comment type="activity regulation">
    <text evidence="9">Activated by threonine and tyrosine phosphorylation.</text>
</comment>
<dbReference type="PROSITE" id="PS00108">
    <property type="entry name" value="PROTEIN_KINASE_ST"/>
    <property type="match status" value="1"/>
</dbReference>
<evidence type="ECO:0000256" key="8">
    <source>
        <dbReference type="PROSITE-ProRule" id="PRU10141"/>
    </source>
</evidence>
<keyword evidence="9" id="KW-0460">Magnesium</keyword>
<feature type="compositionally biased region" description="Low complexity" evidence="10">
    <location>
        <begin position="270"/>
        <end position="282"/>
    </location>
</feature>
<keyword evidence="14" id="KW-1185">Reference proteome</keyword>
<dbReference type="InterPro" id="IPR050117">
    <property type="entry name" value="MAPK"/>
</dbReference>
<protein>
    <recommendedName>
        <fullName evidence="9">Mitogen-activated protein kinase</fullName>
        <ecNumber evidence="9">2.7.11.24</ecNumber>
    </recommendedName>
</protein>
<evidence type="ECO:0000256" key="3">
    <source>
        <dbReference type="ARBA" id="ARBA00022741"/>
    </source>
</evidence>
<organism evidence="13 14">
    <name type="scientific">Steinernema hermaphroditum</name>
    <dbReference type="NCBI Taxonomy" id="289476"/>
    <lineage>
        <taxon>Eukaryota</taxon>
        <taxon>Metazoa</taxon>
        <taxon>Ecdysozoa</taxon>
        <taxon>Nematoda</taxon>
        <taxon>Chromadorea</taxon>
        <taxon>Rhabditida</taxon>
        <taxon>Tylenchina</taxon>
        <taxon>Panagrolaimomorpha</taxon>
        <taxon>Strongyloidoidea</taxon>
        <taxon>Steinernematidae</taxon>
        <taxon>Steinernema</taxon>
    </lineage>
</organism>
<dbReference type="GO" id="GO:0005524">
    <property type="term" value="F:ATP binding"/>
    <property type="evidence" value="ECO:0007669"/>
    <property type="project" value="UniProtKB-UniRule"/>
</dbReference>
<dbReference type="GO" id="GO:0005737">
    <property type="term" value="C:cytoplasm"/>
    <property type="evidence" value="ECO:0007669"/>
    <property type="project" value="UniProtKB-ARBA"/>
</dbReference>
<comment type="similarity">
    <text evidence="9">Belongs to the protein kinase superfamily. Ser/Thr protein kinase family. MAP kinase subfamily.</text>
</comment>
<evidence type="ECO:0000256" key="9">
    <source>
        <dbReference type="RuleBase" id="RU361165"/>
    </source>
</evidence>
<evidence type="ECO:0000256" key="2">
    <source>
        <dbReference type="ARBA" id="ARBA00022679"/>
    </source>
</evidence>
<evidence type="ECO:0000313" key="14">
    <source>
        <dbReference type="Proteomes" id="UP001175271"/>
    </source>
</evidence>
<dbReference type="EMBL" id="JAUCMV010000002">
    <property type="protein sequence ID" value="KAK0416466.1"/>
    <property type="molecule type" value="Genomic_DNA"/>
</dbReference>
<keyword evidence="11" id="KW-1133">Transmembrane helix</keyword>
<feature type="region of interest" description="Disordered" evidence="10">
    <location>
        <begin position="156"/>
        <end position="289"/>
    </location>
</feature>
<keyword evidence="4 9" id="KW-0418">Kinase</keyword>
<feature type="domain" description="Protein kinase" evidence="12">
    <location>
        <begin position="301"/>
        <end position="614"/>
    </location>
</feature>
<evidence type="ECO:0000256" key="7">
    <source>
        <dbReference type="ARBA" id="ARBA00048312"/>
    </source>
</evidence>
<keyword evidence="11" id="KW-0472">Membrane</keyword>
<gene>
    <name evidence="13" type="ORF">QR680_012503</name>
</gene>
<dbReference type="SUPFAM" id="SSF56112">
    <property type="entry name" value="Protein kinase-like (PK-like)"/>
    <property type="match status" value="1"/>
</dbReference>
<dbReference type="InterPro" id="IPR003527">
    <property type="entry name" value="MAP_kinase_CS"/>
</dbReference>
<evidence type="ECO:0000256" key="10">
    <source>
        <dbReference type="SAM" id="MobiDB-lite"/>
    </source>
</evidence>
<dbReference type="PANTHER" id="PTHR24055">
    <property type="entry name" value="MITOGEN-ACTIVATED PROTEIN KINASE"/>
    <property type="match status" value="1"/>
</dbReference>
<dbReference type="Pfam" id="PF00069">
    <property type="entry name" value="Pkinase"/>
    <property type="match status" value="1"/>
</dbReference>
<dbReference type="PROSITE" id="PS00107">
    <property type="entry name" value="PROTEIN_KINASE_ATP"/>
    <property type="match status" value="1"/>
</dbReference>
<feature type="compositionally biased region" description="Polar residues" evidence="10">
    <location>
        <begin position="192"/>
        <end position="201"/>
    </location>
</feature>
<dbReference type="Gene3D" id="1.10.510.10">
    <property type="entry name" value="Transferase(Phosphotransferase) domain 1"/>
    <property type="match status" value="1"/>
</dbReference>
<dbReference type="GO" id="GO:0004707">
    <property type="term" value="F:MAP kinase activity"/>
    <property type="evidence" value="ECO:0007669"/>
    <property type="project" value="UniProtKB-EC"/>
</dbReference>
<comment type="caution">
    <text evidence="13">The sequence shown here is derived from an EMBL/GenBank/DDBJ whole genome shotgun (WGS) entry which is preliminary data.</text>
</comment>
<dbReference type="Proteomes" id="UP001175271">
    <property type="component" value="Unassembled WGS sequence"/>
</dbReference>
<dbReference type="EC" id="2.7.11.24" evidence="9"/>
<evidence type="ECO:0000259" key="12">
    <source>
        <dbReference type="PROSITE" id="PS50011"/>
    </source>
</evidence>
<evidence type="ECO:0000256" key="4">
    <source>
        <dbReference type="ARBA" id="ARBA00022777"/>
    </source>
</evidence>
<dbReference type="InterPro" id="IPR011009">
    <property type="entry name" value="Kinase-like_dom_sf"/>
</dbReference>
<evidence type="ECO:0000256" key="5">
    <source>
        <dbReference type="ARBA" id="ARBA00022840"/>
    </source>
</evidence>
<dbReference type="Gene3D" id="3.30.200.20">
    <property type="entry name" value="Phosphorylase Kinase, domain 1"/>
    <property type="match status" value="1"/>
</dbReference>
<dbReference type="SMART" id="SM00220">
    <property type="entry name" value="S_TKc"/>
    <property type="match status" value="1"/>
</dbReference>
<keyword evidence="1 9" id="KW-0723">Serine/threonine-protein kinase</keyword>
<keyword evidence="3 8" id="KW-0547">Nucleotide-binding</keyword>
<proteinExistence type="inferred from homology"/>
<evidence type="ECO:0000256" key="11">
    <source>
        <dbReference type="SAM" id="Phobius"/>
    </source>
</evidence>
<evidence type="ECO:0000256" key="1">
    <source>
        <dbReference type="ARBA" id="ARBA00022527"/>
    </source>
</evidence>
<feature type="binding site" evidence="8">
    <location>
        <position position="333"/>
    </location>
    <ligand>
        <name>ATP</name>
        <dbReference type="ChEBI" id="CHEBI:30616"/>
    </ligand>
</feature>
<comment type="cofactor">
    <cofactor evidence="9">
        <name>Mg(2+)</name>
        <dbReference type="ChEBI" id="CHEBI:18420"/>
    </cofactor>
</comment>
<dbReference type="InterPro" id="IPR004345">
    <property type="entry name" value="TB2_DP1_HVA22"/>
</dbReference>
<comment type="catalytic activity">
    <reaction evidence="7">
        <text>L-seryl-[protein] + ATP = O-phospho-L-seryl-[protein] + ADP + H(+)</text>
        <dbReference type="Rhea" id="RHEA:17989"/>
        <dbReference type="Rhea" id="RHEA-COMP:9863"/>
        <dbReference type="Rhea" id="RHEA-COMP:11604"/>
        <dbReference type="ChEBI" id="CHEBI:15378"/>
        <dbReference type="ChEBI" id="CHEBI:29999"/>
        <dbReference type="ChEBI" id="CHEBI:30616"/>
        <dbReference type="ChEBI" id="CHEBI:83421"/>
        <dbReference type="ChEBI" id="CHEBI:456216"/>
        <dbReference type="EC" id="2.7.11.24"/>
    </reaction>
</comment>
<dbReference type="InterPro" id="IPR008271">
    <property type="entry name" value="Ser/Thr_kinase_AS"/>
</dbReference>
<dbReference type="InterPro" id="IPR000719">
    <property type="entry name" value="Prot_kinase_dom"/>
</dbReference>
<evidence type="ECO:0000256" key="6">
    <source>
        <dbReference type="ARBA" id="ARBA00047592"/>
    </source>
</evidence>
<keyword evidence="5 8" id="KW-0067">ATP-binding</keyword>
<keyword evidence="11" id="KW-0812">Transmembrane</keyword>
<keyword evidence="2 9" id="KW-0808">Transferase</keyword>
<dbReference type="InterPro" id="IPR017441">
    <property type="entry name" value="Protein_kinase_ATP_BS"/>
</dbReference>
<comment type="catalytic activity">
    <reaction evidence="6 9">
        <text>L-threonyl-[protein] + ATP = O-phospho-L-threonyl-[protein] + ADP + H(+)</text>
        <dbReference type="Rhea" id="RHEA:46608"/>
        <dbReference type="Rhea" id="RHEA-COMP:11060"/>
        <dbReference type="Rhea" id="RHEA-COMP:11605"/>
        <dbReference type="ChEBI" id="CHEBI:15378"/>
        <dbReference type="ChEBI" id="CHEBI:30013"/>
        <dbReference type="ChEBI" id="CHEBI:30616"/>
        <dbReference type="ChEBI" id="CHEBI:61977"/>
        <dbReference type="ChEBI" id="CHEBI:456216"/>
        <dbReference type="EC" id="2.7.11.24"/>
    </reaction>
</comment>